<evidence type="ECO:0000256" key="5">
    <source>
        <dbReference type="SAM" id="MobiDB-lite"/>
    </source>
</evidence>
<evidence type="ECO:0000256" key="4">
    <source>
        <dbReference type="ARBA" id="ARBA00023242"/>
    </source>
</evidence>
<feature type="compositionally biased region" description="Basic and acidic residues" evidence="5">
    <location>
        <begin position="184"/>
        <end position="199"/>
    </location>
</feature>
<keyword evidence="2" id="KW-0805">Transcription regulation</keyword>
<feature type="region of interest" description="Disordered" evidence="5">
    <location>
        <begin position="19"/>
        <end position="56"/>
    </location>
</feature>
<feature type="domain" description="BHLH" evidence="6">
    <location>
        <begin position="48"/>
        <end position="126"/>
    </location>
</feature>
<dbReference type="Gene3D" id="4.10.280.10">
    <property type="entry name" value="Helix-loop-helix DNA-binding domain"/>
    <property type="match status" value="1"/>
</dbReference>
<organism evidence="7 8">
    <name type="scientific">Malassezia arunalokei</name>
    <dbReference type="NCBI Taxonomy" id="1514897"/>
    <lineage>
        <taxon>Eukaryota</taxon>
        <taxon>Fungi</taxon>
        <taxon>Dikarya</taxon>
        <taxon>Basidiomycota</taxon>
        <taxon>Ustilaginomycotina</taxon>
        <taxon>Malasseziomycetes</taxon>
        <taxon>Malasseziales</taxon>
        <taxon>Malasseziaceae</taxon>
        <taxon>Malassezia</taxon>
    </lineage>
</organism>
<feature type="region of interest" description="Disordered" evidence="5">
    <location>
        <begin position="164"/>
        <end position="199"/>
    </location>
</feature>
<comment type="subcellular location">
    <subcellularLocation>
        <location evidence="1">Nucleus</location>
    </subcellularLocation>
</comment>
<dbReference type="GO" id="GO:0000981">
    <property type="term" value="F:DNA-binding transcription factor activity, RNA polymerase II-specific"/>
    <property type="evidence" value="ECO:0007669"/>
    <property type="project" value="TreeGrafter"/>
</dbReference>
<dbReference type="GO" id="GO:0000978">
    <property type="term" value="F:RNA polymerase II cis-regulatory region sequence-specific DNA binding"/>
    <property type="evidence" value="ECO:0007669"/>
    <property type="project" value="TreeGrafter"/>
</dbReference>
<dbReference type="EMBL" id="CP119924">
    <property type="protein sequence ID" value="WFD17776.1"/>
    <property type="molecule type" value="Genomic_DNA"/>
</dbReference>
<dbReference type="AlphaFoldDB" id="A0AAJ5Z3I7"/>
<reference evidence="7 8" key="1">
    <citation type="submission" date="2023-03" db="EMBL/GenBank/DDBJ databases">
        <title>Mating type loci evolution in Malassezia.</title>
        <authorList>
            <person name="Coelho M.A."/>
        </authorList>
    </citation>
    <scope>NUCLEOTIDE SEQUENCE [LARGE SCALE GENOMIC DNA]</scope>
    <source>
        <strain evidence="7 8">CBS 13387</strain>
    </source>
</reference>
<keyword evidence="4" id="KW-0539">Nucleus</keyword>
<dbReference type="GO" id="GO:0005634">
    <property type="term" value="C:nucleus"/>
    <property type="evidence" value="ECO:0007669"/>
    <property type="project" value="UniProtKB-SubCell"/>
</dbReference>
<dbReference type="InterPro" id="IPR051732">
    <property type="entry name" value="USF"/>
</dbReference>
<dbReference type="InterPro" id="IPR036638">
    <property type="entry name" value="HLH_DNA-bd_sf"/>
</dbReference>
<dbReference type="PROSITE" id="PS50888">
    <property type="entry name" value="BHLH"/>
    <property type="match status" value="1"/>
</dbReference>
<dbReference type="PANTHER" id="PTHR46117:SF3">
    <property type="entry name" value="FI24210P1"/>
    <property type="match status" value="1"/>
</dbReference>
<evidence type="ECO:0000259" key="6">
    <source>
        <dbReference type="PROSITE" id="PS50888"/>
    </source>
</evidence>
<dbReference type="Proteomes" id="UP001217582">
    <property type="component" value="Chromosome 9"/>
</dbReference>
<protein>
    <recommendedName>
        <fullName evidence="6">BHLH domain-containing protein</fullName>
    </recommendedName>
</protein>
<keyword evidence="8" id="KW-1185">Reference proteome</keyword>
<name>A0AAJ5Z3I7_9BASI</name>
<dbReference type="PANTHER" id="PTHR46117">
    <property type="entry name" value="FI24210P1"/>
    <property type="match status" value="1"/>
</dbReference>
<dbReference type="GO" id="GO:0046983">
    <property type="term" value="F:protein dimerization activity"/>
    <property type="evidence" value="ECO:0007669"/>
    <property type="project" value="InterPro"/>
</dbReference>
<dbReference type="Pfam" id="PF00010">
    <property type="entry name" value="HLH"/>
    <property type="match status" value="1"/>
</dbReference>
<evidence type="ECO:0000256" key="1">
    <source>
        <dbReference type="ARBA" id="ARBA00004123"/>
    </source>
</evidence>
<proteinExistence type="predicted"/>
<feature type="region of interest" description="Disordered" evidence="5">
    <location>
        <begin position="302"/>
        <end position="325"/>
    </location>
</feature>
<evidence type="ECO:0000256" key="2">
    <source>
        <dbReference type="ARBA" id="ARBA00023015"/>
    </source>
</evidence>
<accession>A0AAJ5Z3I7</accession>
<evidence type="ECO:0000313" key="8">
    <source>
        <dbReference type="Proteomes" id="UP001217582"/>
    </source>
</evidence>
<evidence type="ECO:0000313" key="7">
    <source>
        <dbReference type="EMBL" id="WFD17776.1"/>
    </source>
</evidence>
<dbReference type="SUPFAM" id="SSF47459">
    <property type="entry name" value="HLH, helix-loop-helix DNA-binding domain"/>
    <property type="match status" value="1"/>
</dbReference>
<keyword evidence="3" id="KW-0804">Transcription</keyword>
<gene>
    <name evidence="7" type="ORF">MARU1_003839</name>
</gene>
<sequence>MSATCTYTRPRRAAAMRVDAERDMTEEGVDLEEEPRAPKRARTSRALHRKTDHSVIERRRREKINDRLICLQSTVPACREKARECIEKKSPSGTCGSDDIDARIGSEIVLEKLCIISHTVDYVMELRAKLKAYETQCHCDPKLPIMAERDDGAHCLTTHPEKMQCERSSDASSESPDPKCATPVRDEKQALPDRSERAELLDDDVVPAAPPHYQHHHHDHDMWCRPWRPWIPWHARACLPPMCYDTPSVAGTAAAVAPMPVMPPPYAIAPSRACHHHHHHHPLRTRDPWCRASHRPYQAWGPFAAPPSPLSRKHKAARDDGWAPL</sequence>
<dbReference type="SMART" id="SM00353">
    <property type="entry name" value="HLH"/>
    <property type="match status" value="1"/>
</dbReference>
<feature type="compositionally biased region" description="Basic residues" evidence="5">
    <location>
        <begin position="38"/>
        <end position="51"/>
    </location>
</feature>
<evidence type="ECO:0000256" key="3">
    <source>
        <dbReference type="ARBA" id="ARBA00023163"/>
    </source>
</evidence>
<dbReference type="InterPro" id="IPR011598">
    <property type="entry name" value="bHLH_dom"/>
</dbReference>